<dbReference type="Pfam" id="PF13843">
    <property type="entry name" value="DDE_Tnp_1_7"/>
    <property type="match status" value="1"/>
</dbReference>
<dbReference type="InterPro" id="IPR029526">
    <property type="entry name" value="PGBD"/>
</dbReference>
<feature type="domain" description="PiggyBac transposable element-derived protein" evidence="1">
    <location>
        <begin position="3"/>
        <end position="182"/>
    </location>
</feature>
<keyword evidence="3" id="KW-1185">Reference proteome</keyword>
<evidence type="ECO:0000313" key="3">
    <source>
        <dbReference type="Proteomes" id="UP001162156"/>
    </source>
</evidence>
<sequence>MWHFNDNNDESYANDRLRKISPLIKKLNQKFEEVLTPGTNVCIDETMVPFRGCLIFKQFLKNKHHKFGIKLYKLCTEKGYTYNIRVYSGTDALETGSASQRVVIEMMNGLLDCGRTLFTDKYYTSVVLATELLERKTHLVGTIRSNRKFNSNAVVAKKLQKYEIFAQEATTAQLCSSGRTREMS</sequence>
<evidence type="ECO:0000313" key="2">
    <source>
        <dbReference type="EMBL" id="KAJ8950128.1"/>
    </source>
</evidence>
<name>A0AAV8YI41_9CUCU</name>
<gene>
    <name evidence="2" type="ORF">NQ314_007981</name>
</gene>
<reference evidence="2" key="1">
    <citation type="journal article" date="2023" name="Insect Mol. Biol.">
        <title>Genome sequencing provides insights into the evolution of gene families encoding plant cell wall-degrading enzymes in longhorned beetles.</title>
        <authorList>
            <person name="Shin N.R."/>
            <person name="Okamura Y."/>
            <person name="Kirsch R."/>
            <person name="Pauchet Y."/>
        </authorList>
    </citation>
    <scope>NUCLEOTIDE SEQUENCE</scope>
    <source>
        <strain evidence="2">RBIC_L_NR</strain>
    </source>
</reference>
<dbReference type="EMBL" id="JANEYF010002186">
    <property type="protein sequence ID" value="KAJ8950128.1"/>
    <property type="molecule type" value="Genomic_DNA"/>
</dbReference>
<dbReference type="PANTHER" id="PTHR46599:SF3">
    <property type="entry name" value="PIGGYBAC TRANSPOSABLE ELEMENT-DERIVED PROTEIN 4"/>
    <property type="match status" value="1"/>
</dbReference>
<accession>A0AAV8YI41</accession>
<comment type="caution">
    <text evidence="2">The sequence shown here is derived from an EMBL/GenBank/DDBJ whole genome shotgun (WGS) entry which is preliminary data.</text>
</comment>
<dbReference type="AlphaFoldDB" id="A0AAV8YI41"/>
<organism evidence="2 3">
    <name type="scientific">Rhamnusium bicolor</name>
    <dbReference type="NCBI Taxonomy" id="1586634"/>
    <lineage>
        <taxon>Eukaryota</taxon>
        <taxon>Metazoa</taxon>
        <taxon>Ecdysozoa</taxon>
        <taxon>Arthropoda</taxon>
        <taxon>Hexapoda</taxon>
        <taxon>Insecta</taxon>
        <taxon>Pterygota</taxon>
        <taxon>Neoptera</taxon>
        <taxon>Endopterygota</taxon>
        <taxon>Coleoptera</taxon>
        <taxon>Polyphaga</taxon>
        <taxon>Cucujiformia</taxon>
        <taxon>Chrysomeloidea</taxon>
        <taxon>Cerambycidae</taxon>
        <taxon>Lepturinae</taxon>
        <taxon>Rhagiini</taxon>
        <taxon>Rhamnusium</taxon>
    </lineage>
</organism>
<dbReference type="PANTHER" id="PTHR46599">
    <property type="entry name" value="PIGGYBAC TRANSPOSABLE ELEMENT-DERIVED PROTEIN 4"/>
    <property type="match status" value="1"/>
</dbReference>
<evidence type="ECO:0000259" key="1">
    <source>
        <dbReference type="Pfam" id="PF13843"/>
    </source>
</evidence>
<dbReference type="Proteomes" id="UP001162156">
    <property type="component" value="Unassembled WGS sequence"/>
</dbReference>
<proteinExistence type="predicted"/>
<protein>
    <recommendedName>
        <fullName evidence="1">PiggyBac transposable element-derived protein domain-containing protein</fullName>
    </recommendedName>
</protein>